<dbReference type="AlphaFoldDB" id="A0A4Q2KLR7"/>
<dbReference type="FunFam" id="3.40.50.720:FF:000446">
    <property type="entry name" value="Short chain dehydrogenase"/>
    <property type="match status" value="1"/>
</dbReference>
<dbReference type="InterPro" id="IPR051687">
    <property type="entry name" value="Peroxisomal_Beta-Oxidation"/>
</dbReference>
<dbReference type="Proteomes" id="UP000293623">
    <property type="component" value="Unassembled WGS sequence"/>
</dbReference>
<dbReference type="PANTHER" id="PTHR45024">
    <property type="entry name" value="DEHYDROGENASES, SHORT CHAIN"/>
    <property type="match status" value="1"/>
</dbReference>
<gene>
    <name evidence="5" type="ORF">ETX26_01115</name>
</gene>
<dbReference type="OrthoDB" id="9804774at2"/>
<reference evidence="5 6" key="1">
    <citation type="submission" date="2019-01" db="EMBL/GenBank/DDBJ databases">
        <title>Altererythrobacter rhizovicinus sp. nov., isolated from the rhizosphere soil of Haloxylon ammodendron.</title>
        <authorList>
            <person name="Li H.-P."/>
            <person name="Gou J.-Y."/>
            <person name="Yao D."/>
            <person name="Han Q.-Q."/>
            <person name="Shao K.-Z."/>
            <person name="Zhao Q."/>
            <person name="Zhang J.-L."/>
        </authorList>
    </citation>
    <scope>NUCLEOTIDE SEQUENCE [LARGE SCALE GENOMIC DNA]</scope>
    <source>
        <strain evidence="5 6">AY-3R</strain>
    </source>
</reference>
<evidence type="ECO:0000313" key="6">
    <source>
        <dbReference type="Proteomes" id="UP000293623"/>
    </source>
</evidence>
<dbReference type="NCBIfam" id="NF005861">
    <property type="entry name" value="PRK07791.1"/>
    <property type="match status" value="1"/>
</dbReference>
<keyword evidence="2" id="KW-0560">Oxidoreductase</keyword>
<dbReference type="InterPro" id="IPR020904">
    <property type="entry name" value="Sc_DH/Rdtase_CS"/>
</dbReference>
<sequence length="300" mass="31523">MGICEGRTVIITGAARGLGRAYALAFAAEGANVVVNDIGASLGGEGRDTSAADAVVEEIRVAGGKAVANYDDVTDWDAARRIVEAAVSEFGDLHVVVNNAGIVRDRMFVSATLDEWDATMHVHLRGHFCVSRHAVDYWRAKAKVGEAPDARIINTTSGAGLQGSIAQAAYSTAKGGIATLTLVQAAELGRYGITANALAPAARTRMTEQAFAEKMATEGDAFDTMDPANVAPAVVWLGSAHSAKVTGCVFELEGGKIMLEDGWREGPFVDKGARWAPGEVGEAVDRLLAERVPPRKVWGT</sequence>
<evidence type="ECO:0000256" key="3">
    <source>
        <dbReference type="RuleBase" id="RU000363"/>
    </source>
</evidence>
<proteinExistence type="inferred from homology"/>
<protein>
    <submittedName>
        <fullName evidence="5">SDR family NAD(P)-dependent oxidoreductase</fullName>
    </submittedName>
</protein>
<accession>A0A4Q2KLR7</accession>
<dbReference type="InterPro" id="IPR057326">
    <property type="entry name" value="KR_dom"/>
</dbReference>
<feature type="domain" description="Ketoreductase" evidence="4">
    <location>
        <begin position="7"/>
        <end position="201"/>
    </location>
</feature>
<dbReference type="Pfam" id="PF00106">
    <property type="entry name" value="adh_short"/>
    <property type="match status" value="1"/>
</dbReference>
<dbReference type="RefSeq" id="WP_129522878.1">
    <property type="nucleotide sequence ID" value="NZ_SDPV01000001.1"/>
</dbReference>
<dbReference type="PROSITE" id="PS00061">
    <property type="entry name" value="ADH_SHORT"/>
    <property type="match status" value="1"/>
</dbReference>
<comment type="caution">
    <text evidence="5">The sequence shown here is derived from an EMBL/GenBank/DDBJ whole genome shotgun (WGS) entry which is preliminary data.</text>
</comment>
<evidence type="ECO:0000313" key="5">
    <source>
        <dbReference type="EMBL" id="RXZ65389.1"/>
    </source>
</evidence>
<dbReference type="InterPro" id="IPR036291">
    <property type="entry name" value="NAD(P)-bd_dom_sf"/>
</dbReference>
<dbReference type="PRINTS" id="PR00081">
    <property type="entry name" value="GDHRDH"/>
</dbReference>
<dbReference type="SMART" id="SM00822">
    <property type="entry name" value="PKS_KR"/>
    <property type="match status" value="1"/>
</dbReference>
<dbReference type="PRINTS" id="PR00080">
    <property type="entry name" value="SDRFAMILY"/>
</dbReference>
<dbReference type="InterPro" id="IPR002347">
    <property type="entry name" value="SDR_fam"/>
</dbReference>
<dbReference type="GO" id="GO:0016491">
    <property type="term" value="F:oxidoreductase activity"/>
    <property type="evidence" value="ECO:0007669"/>
    <property type="project" value="UniProtKB-KW"/>
</dbReference>
<evidence type="ECO:0000259" key="4">
    <source>
        <dbReference type="SMART" id="SM00822"/>
    </source>
</evidence>
<evidence type="ECO:0000256" key="1">
    <source>
        <dbReference type="ARBA" id="ARBA00006484"/>
    </source>
</evidence>
<dbReference type="SUPFAM" id="SSF51735">
    <property type="entry name" value="NAD(P)-binding Rossmann-fold domains"/>
    <property type="match status" value="1"/>
</dbReference>
<organism evidence="5 6">
    <name type="scientific">Pelagerythrobacter rhizovicinus</name>
    <dbReference type="NCBI Taxonomy" id="2268576"/>
    <lineage>
        <taxon>Bacteria</taxon>
        <taxon>Pseudomonadati</taxon>
        <taxon>Pseudomonadota</taxon>
        <taxon>Alphaproteobacteria</taxon>
        <taxon>Sphingomonadales</taxon>
        <taxon>Erythrobacteraceae</taxon>
        <taxon>Pelagerythrobacter</taxon>
    </lineage>
</organism>
<evidence type="ECO:0000256" key="2">
    <source>
        <dbReference type="ARBA" id="ARBA00023002"/>
    </source>
</evidence>
<keyword evidence="6" id="KW-1185">Reference proteome</keyword>
<dbReference type="PANTHER" id="PTHR45024:SF2">
    <property type="entry name" value="SCP2 DOMAIN-CONTAINING PROTEIN"/>
    <property type="match status" value="1"/>
</dbReference>
<comment type="similarity">
    <text evidence="1 3">Belongs to the short-chain dehydrogenases/reductases (SDR) family.</text>
</comment>
<dbReference type="EMBL" id="SDPV01000001">
    <property type="protein sequence ID" value="RXZ65389.1"/>
    <property type="molecule type" value="Genomic_DNA"/>
</dbReference>
<dbReference type="Gene3D" id="3.40.50.720">
    <property type="entry name" value="NAD(P)-binding Rossmann-like Domain"/>
    <property type="match status" value="1"/>
</dbReference>
<name>A0A4Q2KLR7_9SPHN</name>